<name>A0A7R9CB79_TIMCR</name>
<organism evidence="2">
    <name type="scientific">Timema cristinae</name>
    <name type="common">Walking stick</name>
    <dbReference type="NCBI Taxonomy" id="61476"/>
    <lineage>
        <taxon>Eukaryota</taxon>
        <taxon>Metazoa</taxon>
        <taxon>Ecdysozoa</taxon>
        <taxon>Arthropoda</taxon>
        <taxon>Hexapoda</taxon>
        <taxon>Insecta</taxon>
        <taxon>Pterygota</taxon>
        <taxon>Neoptera</taxon>
        <taxon>Polyneoptera</taxon>
        <taxon>Phasmatodea</taxon>
        <taxon>Timematodea</taxon>
        <taxon>Timematoidea</taxon>
        <taxon>Timematidae</taxon>
        <taxon>Timema</taxon>
    </lineage>
</organism>
<keyword evidence="1" id="KW-0732">Signal</keyword>
<feature type="chain" id="PRO_5031463938" evidence="1">
    <location>
        <begin position="22"/>
        <end position="114"/>
    </location>
</feature>
<sequence>MVSSYLFVLLVVCSILGHVHNASDEENNIIKKDERNNEIKPETSTDIPTILTTEEITKPTVTKHKAPPTPKPSGGEAFSRFINDIFQIPISVLKAVNNLLTNPFTRGDAKKTDH</sequence>
<proteinExistence type="predicted"/>
<reference evidence="2" key="1">
    <citation type="submission" date="2020-11" db="EMBL/GenBank/DDBJ databases">
        <authorList>
            <person name="Tran Van P."/>
        </authorList>
    </citation>
    <scope>NUCLEOTIDE SEQUENCE</scope>
</reference>
<evidence type="ECO:0000313" key="2">
    <source>
        <dbReference type="EMBL" id="CAD7392208.1"/>
    </source>
</evidence>
<protein>
    <submittedName>
        <fullName evidence="2">Uncharacterized protein</fullName>
    </submittedName>
</protein>
<gene>
    <name evidence="2" type="ORF">TCEB3V08_LOCUS242</name>
</gene>
<evidence type="ECO:0000256" key="1">
    <source>
        <dbReference type="SAM" id="SignalP"/>
    </source>
</evidence>
<dbReference type="AlphaFoldDB" id="A0A7R9CB79"/>
<accession>A0A7R9CB79</accession>
<dbReference type="EMBL" id="OC316505">
    <property type="protein sequence ID" value="CAD7392208.1"/>
    <property type="molecule type" value="Genomic_DNA"/>
</dbReference>
<feature type="signal peptide" evidence="1">
    <location>
        <begin position="1"/>
        <end position="21"/>
    </location>
</feature>